<dbReference type="InterPro" id="IPR009646">
    <property type="entry name" value="Root_cap"/>
</dbReference>
<evidence type="ECO:0000256" key="1">
    <source>
        <dbReference type="SAM" id="MobiDB-lite"/>
    </source>
</evidence>
<comment type="caution">
    <text evidence="3">The sequence shown here is derived from an EMBL/GenBank/DDBJ whole genome shotgun (WGS) entry which is preliminary data.</text>
</comment>
<feature type="chain" id="PRO_5044792228" evidence="2">
    <location>
        <begin position="26"/>
        <end position="646"/>
    </location>
</feature>
<feature type="signal peptide" evidence="2">
    <location>
        <begin position="1"/>
        <end position="25"/>
    </location>
</feature>
<dbReference type="PRINTS" id="PR01217">
    <property type="entry name" value="PRICHEXTENSN"/>
</dbReference>
<proteinExistence type="predicted"/>
<dbReference type="AlphaFoldDB" id="A0ABC8K9P3"/>
<keyword evidence="2" id="KW-0732">Signal</keyword>
<organism evidence="3 4">
    <name type="scientific">Eruca vesicaria subsp. sativa</name>
    <name type="common">Garden rocket</name>
    <name type="synonym">Eruca sativa</name>
    <dbReference type="NCBI Taxonomy" id="29727"/>
    <lineage>
        <taxon>Eukaryota</taxon>
        <taxon>Viridiplantae</taxon>
        <taxon>Streptophyta</taxon>
        <taxon>Embryophyta</taxon>
        <taxon>Tracheophyta</taxon>
        <taxon>Spermatophyta</taxon>
        <taxon>Magnoliopsida</taxon>
        <taxon>eudicotyledons</taxon>
        <taxon>Gunneridae</taxon>
        <taxon>Pentapetalae</taxon>
        <taxon>rosids</taxon>
        <taxon>malvids</taxon>
        <taxon>Brassicales</taxon>
        <taxon>Brassicaceae</taxon>
        <taxon>Brassiceae</taxon>
        <taxon>Eruca</taxon>
    </lineage>
</organism>
<protein>
    <submittedName>
        <fullName evidence="3">Uncharacterized protein</fullName>
    </submittedName>
</protein>
<evidence type="ECO:0000313" key="3">
    <source>
        <dbReference type="EMBL" id="CAH8350282.1"/>
    </source>
</evidence>
<evidence type="ECO:0000313" key="4">
    <source>
        <dbReference type="Proteomes" id="UP001642260"/>
    </source>
</evidence>
<dbReference type="EMBL" id="CAKOAT010166155">
    <property type="protein sequence ID" value="CAH8350282.1"/>
    <property type="molecule type" value="Genomic_DNA"/>
</dbReference>
<dbReference type="Pfam" id="PF06830">
    <property type="entry name" value="Root_cap"/>
    <property type="match status" value="1"/>
</dbReference>
<evidence type="ECO:0000256" key="2">
    <source>
        <dbReference type="SAM" id="SignalP"/>
    </source>
</evidence>
<sequence length="646" mass="66948">MDLAKHTTLQMLGCILLASLVLTMAQPPGLTKPSHATCKIKKYKHCYNLEHVCPKFCPDTCHVECASCKPICGPASPGDDGGDTPPAPVPPVSPPPPVTPTPYPTPTPMPPAPVSPPPPAPVPPVSPPPPAPVPPVSPPPPTPTPSVPSPTPPVSPPPPTPTPAVPSPTPPSSPPPPTPTPTPAVPSPTPPSSPPPPTPTPAVPSPTPSVPSPTPPSSPPPAVPTPPSVTPTPPTPAVPSPPNVTPTPPTPSVPSPGTPTAPLPPYSPPATPTPSVPSPTPTPPLSPTPPGSTPATPTPSVPTPPGSTPATPTPSVPVPSTPNSPPYVPPSSPTPTPPSDGEAGAGVRRARCKKKGSPCYGVEYSCPAACPRSCEIDCVTCKPLCNCDKPGSVCQDPRFIGGDGLTFYFHGKKDSNFCLISDPNLHINAHFIGKRRPGMARDFTWVQSIAILFGTHRFYVGALKTATWDDSVDRISASFDGNVISLPQLDGATWTSSPSVYPQVSVKRVNADTNNIEVEVEGLLKITARVVSITMEDSRIHGYDVKEDDCLAHLDLGFKFQDLSDNVDGVLGQTYRPNYVSRVKIGVHMPVMGGDREFQTTELFAPDCSAARFTGNRGRNGGWGKMELPEMSCASGVGGKGVVCKR</sequence>
<reference evidence="3 4" key="1">
    <citation type="submission" date="2022-03" db="EMBL/GenBank/DDBJ databases">
        <authorList>
            <person name="Macdonald S."/>
            <person name="Ahmed S."/>
            <person name="Newling K."/>
        </authorList>
    </citation>
    <scope>NUCLEOTIDE SEQUENCE [LARGE SCALE GENOMIC DNA]</scope>
</reference>
<keyword evidence="4" id="KW-1185">Reference proteome</keyword>
<gene>
    <name evidence="3" type="ORF">ERUC_LOCUS17966</name>
</gene>
<feature type="region of interest" description="Disordered" evidence="1">
    <location>
        <begin position="77"/>
        <end position="346"/>
    </location>
</feature>
<dbReference type="PANTHER" id="PTHR31656">
    <property type="entry name" value="ROOT CAP DOMAIN-CONTAINING PROTEIN"/>
    <property type="match status" value="1"/>
</dbReference>
<accession>A0ABC8K9P3</accession>
<feature type="compositionally biased region" description="Pro residues" evidence="1">
    <location>
        <begin position="85"/>
        <end position="338"/>
    </location>
</feature>
<name>A0ABC8K9P3_ERUVS</name>
<dbReference type="Proteomes" id="UP001642260">
    <property type="component" value="Unassembled WGS sequence"/>
</dbReference>